<proteinExistence type="predicted"/>
<evidence type="ECO:0000313" key="2">
    <source>
        <dbReference type="Proteomes" id="UP000475070"/>
    </source>
</evidence>
<organism evidence="1 2">
    <name type="scientific">Escherichia coli</name>
    <dbReference type="NCBI Taxonomy" id="562"/>
    <lineage>
        <taxon>Bacteria</taxon>
        <taxon>Pseudomonadati</taxon>
        <taxon>Pseudomonadota</taxon>
        <taxon>Gammaproteobacteria</taxon>
        <taxon>Enterobacterales</taxon>
        <taxon>Enterobacteriaceae</taxon>
        <taxon>Escherichia</taxon>
    </lineage>
</organism>
<dbReference type="Proteomes" id="UP000475070">
    <property type="component" value="Unassembled WGS sequence"/>
</dbReference>
<dbReference type="InterPro" id="IPR051220">
    <property type="entry name" value="TFA_Chaperone"/>
</dbReference>
<dbReference type="PANTHER" id="PTHR34413">
    <property type="entry name" value="PROPHAGE TAIL FIBER ASSEMBLY PROTEIN HOMOLOG TFAE-RELATED-RELATED"/>
    <property type="match status" value="1"/>
</dbReference>
<dbReference type="EMBL" id="WXKQ01000001">
    <property type="protein sequence ID" value="NAG17980.1"/>
    <property type="molecule type" value="Genomic_DNA"/>
</dbReference>
<sequence length="144" mass="16966">MSYFYSPSRNAFYNSELKSDYYDALDAWPDDCIEVSDAVYQEFYLGYREGYKMVAGTDNQPSWEERPPLTHEEQVEQAEMMKQMRINEANNLINEKQWPSKLQLGRLNEMETTRFNAMLDYLELLENINVSDAPDIVWPLSPEV</sequence>
<comment type="caution">
    <text evidence="1">The sequence shown here is derived from an EMBL/GenBank/DDBJ whole genome shotgun (WGS) entry which is preliminary data.</text>
</comment>
<dbReference type="RefSeq" id="WP_000120166.1">
    <property type="nucleotide sequence ID" value="NZ_AP024123.1"/>
</dbReference>
<dbReference type="InterPro" id="IPR003458">
    <property type="entry name" value="Phage_T4_Gp38_tail_assem"/>
</dbReference>
<protein>
    <submittedName>
        <fullName evidence="1">Phage tail protein</fullName>
    </submittedName>
</protein>
<dbReference type="PANTHER" id="PTHR34413:SF1">
    <property type="entry name" value="CYTOPLASMIC PROTEIN"/>
    <property type="match status" value="1"/>
</dbReference>
<name>A0A0H0RZ18_ECOLX</name>
<gene>
    <name evidence="1" type="ORF">GUC01_02885</name>
</gene>
<evidence type="ECO:0000313" key="1">
    <source>
        <dbReference type="EMBL" id="NAG17980.1"/>
    </source>
</evidence>
<dbReference type="AlphaFoldDB" id="A0A0H0RZ18"/>
<dbReference type="Pfam" id="PF02413">
    <property type="entry name" value="Caudo_TAP"/>
    <property type="match status" value="1"/>
</dbReference>
<reference evidence="1 2" key="1">
    <citation type="journal article" date="2019" name="Nat. Med.">
        <title>A library of human gut bacterial isolates paired with longitudinal multiomics data enables mechanistic microbiome research.</title>
        <authorList>
            <person name="Poyet M."/>
            <person name="Groussin M."/>
            <person name="Gibbons S.M."/>
            <person name="Avila-Pacheco J."/>
            <person name="Jiang X."/>
            <person name="Kearney S.M."/>
            <person name="Perrotta A.R."/>
            <person name="Berdy B."/>
            <person name="Zhao S."/>
            <person name="Lieberman T.D."/>
            <person name="Swanson P.K."/>
            <person name="Smith M."/>
            <person name="Roesemann S."/>
            <person name="Alexander J.E."/>
            <person name="Rich S.A."/>
            <person name="Livny J."/>
            <person name="Vlamakis H."/>
            <person name="Clish C."/>
            <person name="Bullock K."/>
            <person name="Deik A."/>
            <person name="Scott J."/>
            <person name="Pierce K.A."/>
            <person name="Xavier R.J."/>
            <person name="Alm E.J."/>
        </authorList>
    </citation>
    <scope>NUCLEOTIDE SEQUENCE [LARGE SCALE GENOMIC DNA]</scope>
    <source>
        <strain evidence="1 2">BIOML-A112</strain>
    </source>
</reference>
<accession>A0A0H0RZ18</accession>